<feature type="transmembrane region" description="Helical" evidence="7">
    <location>
        <begin position="625"/>
        <end position="647"/>
    </location>
</feature>
<accession>A0A0M9G1Z5</accession>
<dbReference type="InterPro" id="IPR051223">
    <property type="entry name" value="Polycystin"/>
</dbReference>
<keyword evidence="3 7" id="KW-1133">Transmembrane helix</keyword>
<dbReference type="OMA" id="SHRDIAM"/>
<dbReference type="Gene3D" id="1.10.287.70">
    <property type="match status" value="1"/>
</dbReference>
<dbReference type="Proteomes" id="UP000037923">
    <property type="component" value="Unassembled WGS sequence"/>
</dbReference>
<evidence type="ECO:0000256" key="3">
    <source>
        <dbReference type="ARBA" id="ARBA00022989"/>
    </source>
</evidence>
<evidence type="ECO:0000256" key="6">
    <source>
        <dbReference type="SAM" id="MobiDB-lite"/>
    </source>
</evidence>
<protein>
    <submittedName>
        <fullName evidence="9">Putative cation channel protein</fullName>
    </submittedName>
</protein>
<dbReference type="AlphaFoldDB" id="A0A0M9G1Z5"/>
<evidence type="ECO:0000256" key="2">
    <source>
        <dbReference type="ARBA" id="ARBA00022692"/>
    </source>
</evidence>
<dbReference type="InterPro" id="IPR013122">
    <property type="entry name" value="PKD1_2_channel"/>
</dbReference>
<dbReference type="GO" id="GO:0050982">
    <property type="term" value="P:detection of mechanical stimulus"/>
    <property type="evidence" value="ECO:0007669"/>
    <property type="project" value="TreeGrafter"/>
</dbReference>
<organism evidence="9 10">
    <name type="scientific">Leptomonas pyrrhocoris</name>
    <name type="common">Firebug parasite</name>
    <dbReference type="NCBI Taxonomy" id="157538"/>
    <lineage>
        <taxon>Eukaryota</taxon>
        <taxon>Discoba</taxon>
        <taxon>Euglenozoa</taxon>
        <taxon>Kinetoplastea</taxon>
        <taxon>Metakinetoplastina</taxon>
        <taxon>Trypanosomatida</taxon>
        <taxon>Trypanosomatidae</taxon>
        <taxon>Leishmaniinae</taxon>
        <taxon>Leptomonas</taxon>
    </lineage>
</organism>
<feature type="transmembrane region" description="Helical" evidence="7">
    <location>
        <begin position="106"/>
        <end position="123"/>
    </location>
</feature>
<dbReference type="Pfam" id="PF08016">
    <property type="entry name" value="PKD_channel"/>
    <property type="match status" value="1"/>
</dbReference>
<dbReference type="EMBL" id="LGTL01000008">
    <property type="protein sequence ID" value="KPA80539.1"/>
    <property type="molecule type" value="Genomic_DNA"/>
</dbReference>
<reference evidence="9 10" key="1">
    <citation type="submission" date="2015-07" db="EMBL/GenBank/DDBJ databases">
        <title>High-quality genome of monoxenous trypanosomatid Leptomonas pyrrhocoris.</title>
        <authorList>
            <person name="Flegontov P."/>
            <person name="Butenko A."/>
            <person name="Firsov S."/>
            <person name="Vlcek C."/>
            <person name="Logacheva M.D."/>
            <person name="Field M."/>
            <person name="Filatov D."/>
            <person name="Flegontova O."/>
            <person name="Gerasimov E."/>
            <person name="Jackson A.P."/>
            <person name="Kelly S."/>
            <person name="Opperdoes F."/>
            <person name="O'Reilly A."/>
            <person name="Votypka J."/>
            <person name="Yurchenko V."/>
            <person name="Lukes J."/>
        </authorList>
    </citation>
    <scope>NUCLEOTIDE SEQUENCE [LARGE SCALE GENOMIC DNA]</scope>
    <source>
        <strain evidence="9">H10</strain>
    </source>
</reference>
<feature type="compositionally biased region" description="Polar residues" evidence="6">
    <location>
        <begin position="770"/>
        <end position="790"/>
    </location>
</feature>
<feature type="compositionally biased region" description="Polar residues" evidence="6">
    <location>
        <begin position="19"/>
        <end position="34"/>
    </location>
</feature>
<feature type="coiled-coil region" evidence="5">
    <location>
        <begin position="898"/>
        <end position="925"/>
    </location>
</feature>
<dbReference type="PANTHER" id="PTHR10877">
    <property type="entry name" value="POLYCYSTIN FAMILY MEMBER"/>
    <property type="match status" value="1"/>
</dbReference>
<evidence type="ECO:0000259" key="8">
    <source>
        <dbReference type="Pfam" id="PF08016"/>
    </source>
</evidence>
<evidence type="ECO:0000313" key="10">
    <source>
        <dbReference type="Proteomes" id="UP000037923"/>
    </source>
</evidence>
<comment type="caution">
    <text evidence="9">The sequence shown here is derived from an EMBL/GenBank/DDBJ whole genome shotgun (WGS) entry which is preliminary data.</text>
</comment>
<feature type="transmembrane region" description="Helical" evidence="7">
    <location>
        <begin position="400"/>
        <end position="421"/>
    </location>
</feature>
<evidence type="ECO:0000256" key="1">
    <source>
        <dbReference type="ARBA" id="ARBA00004141"/>
    </source>
</evidence>
<keyword evidence="5" id="KW-0175">Coiled coil</keyword>
<dbReference type="EMBL" id="LGTL01000008">
    <property type="protein sequence ID" value="KPA80538.1"/>
    <property type="molecule type" value="Genomic_DNA"/>
</dbReference>
<dbReference type="RefSeq" id="XP_015658978.1">
    <property type="nucleotide sequence ID" value="XM_015802534.1"/>
</dbReference>
<keyword evidence="10" id="KW-1185">Reference proteome</keyword>
<feature type="region of interest" description="Disordered" evidence="6">
    <location>
        <begin position="770"/>
        <end position="798"/>
    </location>
</feature>
<proteinExistence type="predicted"/>
<keyword evidence="2 7" id="KW-0812">Transmembrane</keyword>
<dbReference type="PANTHER" id="PTHR10877:SF197">
    <property type="entry name" value="POLYCYSTIC KIDNEY DISEASE PROTEIN 1-LIKE 2"/>
    <property type="match status" value="1"/>
</dbReference>
<feature type="region of interest" description="Disordered" evidence="6">
    <location>
        <begin position="1"/>
        <end position="59"/>
    </location>
</feature>
<evidence type="ECO:0000313" key="9">
    <source>
        <dbReference type="EMBL" id="KPA80539.1"/>
    </source>
</evidence>
<dbReference type="RefSeq" id="XP_015658977.1">
    <property type="nucleotide sequence ID" value="XM_015802533.1"/>
</dbReference>
<dbReference type="GO" id="GO:0016020">
    <property type="term" value="C:membrane"/>
    <property type="evidence" value="ECO:0007669"/>
    <property type="project" value="UniProtKB-SubCell"/>
</dbReference>
<evidence type="ECO:0000256" key="4">
    <source>
        <dbReference type="ARBA" id="ARBA00023136"/>
    </source>
</evidence>
<evidence type="ECO:0000256" key="7">
    <source>
        <dbReference type="SAM" id="Phobius"/>
    </source>
</evidence>
<gene>
    <name evidence="9" type="ORF">ABB37_04746</name>
</gene>
<comment type="subcellular location">
    <subcellularLocation>
        <location evidence="1">Membrane</location>
        <topology evidence="1">Multi-pass membrane protein</topology>
    </subcellularLocation>
</comment>
<dbReference type="OrthoDB" id="444119at2759"/>
<feature type="domain" description="Polycystin cation channel PKD1/PKD2" evidence="8">
    <location>
        <begin position="447"/>
        <end position="614"/>
    </location>
</feature>
<feature type="transmembrane region" description="Helical" evidence="7">
    <location>
        <begin position="469"/>
        <end position="491"/>
    </location>
</feature>
<dbReference type="GO" id="GO:0005262">
    <property type="term" value="F:calcium channel activity"/>
    <property type="evidence" value="ECO:0007669"/>
    <property type="project" value="TreeGrafter"/>
</dbReference>
<keyword evidence="4 7" id="KW-0472">Membrane</keyword>
<feature type="compositionally biased region" description="Low complexity" evidence="6">
    <location>
        <begin position="42"/>
        <end position="58"/>
    </location>
</feature>
<sequence>MSQPASHSLHNAAKAPAGSSLTSASAPPSFTGRCTQDETGEAAADPTSSTTTASPHSTVAHRLRKAAASSAASTASPPFLRSYRLHYDFVENALESKANALDRGTYFFFYLIFVIGFCFYFLYDVDVSARYQLRHSLLDTLAQAEMPRLKETVSFSQVASASDYGEYVLYAVAPLLANVLSPTGSSIPLGAMRLRTQRSVTIGCDSFQAGRAAALYTLITCQDGAVSAQEDTGLLSETRFDMETLWDYHSCTEAGGNRYVLLQGSLGTYHCGGFIFDAPLWVARDNASLAGQEAPPSLGTAEQAFPFSEGTLPYHRISLQRLQGKYLHQLFSEAAAPFLDNYATRMVVTEVLFYNPPLQRFATVKLVGEVTSRGSWRTSSFLRTARVWTSDDVGKGVYDAVVMLAALAWLIAFIARAVAFVQRRVAERKGNGIVAAGKRVRDTTGLSYSAVSMVRIMATAEYVFDPQNLSAVAILSLCVVTAGYRIASIVYCARAVPALDEIIYLDSYPMQLEYLFYLERVQMYVNAVLVLLLFYRGLCFVAVDTHAARVVHVLARSQSALCGYLLLSLLTTTAYALTLTTLYGDSIWSFRSVDSAFYNLFRVMVRQHDIGAFTRDDDNPLPLAFILYSYYIIGVLTTFSLAAGILVHSFTELRKEEPSPVIAAYQIQWLLHRVGTCLPRPQQWPWFGWRWCTGYGDAALLRHAARCLRCYRAAKYPALDHVEGEQRQLLDLDEFTEAMQHFSDAPSSPLHASKLRSDWRRGTWMTWATRSTSGDSSLPPSAPGDSSGSNVGDARCEQRGWTSASQDSAFLSPHASLDGHSSESLELVKSKLFAGEWERLRRQWQRRWAAYAPVEVWRDVYKDWLASTTAEASLLYREEIVWLRNGVQSAVGDNLLHAKRFSQRLAELERKLKLLESEFRENELTAAASDKVDRDERLESVQ</sequence>
<feature type="transmembrane region" description="Helical" evidence="7">
    <location>
        <begin position="564"/>
        <end position="584"/>
    </location>
</feature>
<dbReference type="GeneID" id="26905037"/>
<feature type="transmembrane region" description="Helical" evidence="7">
    <location>
        <begin position="523"/>
        <end position="543"/>
    </location>
</feature>
<dbReference type="VEuPathDB" id="TriTrypDB:LpyrH10_08_1950"/>
<name>A0A0M9G1Z5_LEPPY</name>
<evidence type="ECO:0000256" key="5">
    <source>
        <dbReference type="SAM" id="Coils"/>
    </source>
</evidence>